<dbReference type="SUPFAM" id="SSF75632">
    <property type="entry name" value="Cullin homology domain"/>
    <property type="match status" value="1"/>
</dbReference>
<proteinExistence type="inferred from homology"/>
<dbReference type="SMART" id="SM01013">
    <property type="entry name" value="APC2"/>
    <property type="match status" value="1"/>
</dbReference>
<dbReference type="GO" id="GO:0031625">
    <property type="term" value="F:ubiquitin protein ligase binding"/>
    <property type="evidence" value="ECO:0007669"/>
    <property type="project" value="InterPro"/>
</dbReference>
<sequence length="759" mass="87467">MNKCHHFRLIPRYPPPKKAIFRQKMSLFDRMTTSPEAARQYREFCISKKREVWEALIQYSKQAKHIEKVYDMTTVLQRVQQECLVFALDNGIGNPDVHHAAELIFPLSMQKVVIQVLRPYFLSHWANFRLAGYNPIRKIDHGIDLNEDLWTDQKKERNQQYVHDFTAFVNELKTGIVNANRHINAAVSLYIRELAASMVMHEKQAFDNELRCSMLQEYMESLRIWADAMTLQDAYHLVSDQIYKDVFQMLSKNAYEMVAVQFPQKFREIITMKYCLMKTGNYGRDALTKRLIFSVETNLLIASVDTKTILQAYASCVEALREMDSSCVVMHKVCGVIREYLKRRPDTVQQIITYITSSKKNELEKDMFQSKTVRSAMMDEEELRGVNDDFLPENMECKGWDTWTPNPTDANVGDGAPGRQGVDVFNMLVSVYGSKELFVKEYRNLLAERLSGSDKKDAFFEKRYLDLLKLRFQYSELQHCEVMLRDVMQSQEIDCRCENVRELTPGMIPVSGCVASSHYWPKLEHETTTKELADLYPPSLLAAVAAYEGMYAMNKRDRKMFVYKCVGCMELEIEVDGVKIERTIPNAFAQALLLFLEKEVWTTKEVQERLGITVGNTKKRLNWLVKQGFVNMNPVISSDTWSLTKNAASILPNQPGAPEVADDEDVEPEDNSDMVDALEQYWGYTKNYIANHSPNGEVKAERMHRVYRMFGSPTSAGPSIDHVTAFLQRKVALGLLTCINGSYRVVEEKKKANENPEGQ</sequence>
<organism evidence="8 9">
    <name type="scientific">Caenorhabditis briggsae</name>
    <dbReference type="NCBI Taxonomy" id="6238"/>
    <lineage>
        <taxon>Eukaryota</taxon>
        <taxon>Metazoa</taxon>
        <taxon>Ecdysozoa</taxon>
        <taxon>Nematoda</taxon>
        <taxon>Chromadorea</taxon>
        <taxon>Rhabditida</taxon>
        <taxon>Rhabditina</taxon>
        <taxon>Rhabditomorpha</taxon>
        <taxon>Rhabditoidea</taxon>
        <taxon>Rhabditidae</taxon>
        <taxon>Peloderinae</taxon>
        <taxon>Caenorhabditis</taxon>
    </lineage>
</organism>
<keyword evidence="9" id="KW-1185">Reference proteome</keyword>
<dbReference type="InterPro" id="IPR044554">
    <property type="entry name" value="ANAPC2"/>
</dbReference>
<evidence type="ECO:0000256" key="1">
    <source>
        <dbReference type="ARBA" id="ARBA00016068"/>
    </source>
</evidence>
<evidence type="ECO:0000256" key="6">
    <source>
        <dbReference type="PROSITE-ProRule" id="PRU00330"/>
    </source>
</evidence>
<dbReference type="GO" id="GO:0051301">
    <property type="term" value="P:cell division"/>
    <property type="evidence" value="ECO:0007669"/>
    <property type="project" value="UniProtKB-KW"/>
</dbReference>
<dbReference type="PANTHER" id="PTHR45957:SF1">
    <property type="entry name" value="ANAPHASE-PROMOTING COMPLEX SUBUNIT 2"/>
    <property type="match status" value="1"/>
</dbReference>
<dbReference type="Pfam" id="PF25773">
    <property type="entry name" value="TPR_ANAPC2"/>
    <property type="match status" value="1"/>
</dbReference>
<reference evidence="8 9" key="1">
    <citation type="submission" date="2022-04" db="EMBL/GenBank/DDBJ databases">
        <title>Chromosome-level reference genomes for two strains of Caenorhabditis briggsae: an improved platform for comparative genomics.</title>
        <authorList>
            <person name="Stevens L."/>
            <person name="Andersen E."/>
        </authorList>
    </citation>
    <scope>NUCLEOTIDE SEQUENCE [LARGE SCALE GENOMIC DNA]</scope>
    <source>
        <strain evidence="8">VX34</strain>
        <tissue evidence="8">Whole-organism</tissue>
    </source>
</reference>
<dbReference type="PROSITE" id="PS50069">
    <property type="entry name" value="CULLIN_2"/>
    <property type="match status" value="1"/>
</dbReference>
<evidence type="ECO:0000256" key="4">
    <source>
        <dbReference type="ARBA" id="ARBA00022786"/>
    </source>
</evidence>
<keyword evidence="3" id="KW-0498">Mitosis</keyword>
<dbReference type="Gene3D" id="1.10.10.10">
    <property type="entry name" value="Winged helix-like DNA-binding domain superfamily/Winged helix DNA-binding domain"/>
    <property type="match status" value="1"/>
</dbReference>
<dbReference type="PANTHER" id="PTHR45957">
    <property type="entry name" value="ANAPHASE-PROMOTING COMPLEX SUBUNIT 2"/>
    <property type="match status" value="1"/>
</dbReference>
<name>A0AAE9ESY0_CAEBR</name>
<dbReference type="InterPro" id="IPR036388">
    <property type="entry name" value="WH-like_DNA-bd_sf"/>
</dbReference>
<protein>
    <recommendedName>
        <fullName evidence="1">Anaphase-promoting complex subunit 2</fullName>
    </recommendedName>
</protein>
<evidence type="ECO:0000256" key="5">
    <source>
        <dbReference type="ARBA" id="ARBA00023306"/>
    </source>
</evidence>
<evidence type="ECO:0000313" key="9">
    <source>
        <dbReference type="Proteomes" id="UP000829354"/>
    </source>
</evidence>
<dbReference type="SMART" id="SM00182">
    <property type="entry name" value="CULLIN"/>
    <property type="match status" value="1"/>
</dbReference>
<dbReference type="Proteomes" id="UP000829354">
    <property type="component" value="Chromosome III"/>
</dbReference>
<dbReference type="AlphaFoldDB" id="A0AAE9ESY0"/>
<dbReference type="GO" id="GO:0006511">
    <property type="term" value="P:ubiquitin-dependent protein catabolic process"/>
    <property type="evidence" value="ECO:0007669"/>
    <property type="project" value="InterPro"/>
</dbReference>
<comment type="similarity">
    <text evidence="6">Belongs to the cullin family.</text>
</comment>
<dbReference type="EMBL" id="CP092622">
    <property type="protein sequence ID" value="UMM25866.1"/>
    <property type="molecule type" value="Genomic_DNA"/>
</dbReference>
<dbReference type="InterPro" id="IPR016158">
    <property type="entry name" value="Cullin_homology"/>
</dbReference>
<dbReference type="InterPro" id="IPR014786">
    <property type="entry name" value="ANAPC2_C"/>
</dbReference>
<gene>
    <name evidence="8" type="ORF">L5515_005510</name>
</gene>
<dbReference type="Gene3D" id="3.30.230.130">
    <property type="entry name" value="Cullin, Chain C, Domain 2"/>
    <property type="match status" value="1"/>
</dbReference>
<keyword evidence="2" id="KW-0132">Cell division</keyword>
<dbReference type="InterPro" id="IPR036317">
    <property type="entry name" value="Cullin_homology_sf"/>
</dbReference>
<dbReference type="InterPro" id="IPR057975">
    <property type="entry name" value="TPR_ANAPC2"/>
</dbReference>
<evidence type="ECO:0000256" key="2">
    <source>
        <dbReference type="ARBA" id="ARBA00022618"/>
    </source>
</evidence>
<evidence type="ECO:0000256" key="3">
    <source>
        <dbReference type="ARBA" id="ARBA00022776"/>
    </source>
</evidence>
<accession>A0AAE9ESY0</accession>
<dbReference type="Gene3D" id="1.20.1310.10">
    <property type="entry name" value="Cullin Repeats"/>
    <property type="match status" value="1"/>
</dbReference>
<feature type="domain" description="Cullin family profile" evidence="7">
    <location>
        <begin position="378"/>
        <end position="625"/>
    </location>
</feature>
<evidence type="ECO:0000259" key="7">
    <source>
        <dbReference type="PROSITE" id="PS50069"/>
    </source>
</evidence>
<keyword evidence="4" id="KW-0833">Ubl conjugation pathway</keyword>
<dbReference type="FunFam" id="1.10.10.10:FF:001240">
    <property type="entry name" value="Anaphase-promoting complex subunit 2"/>
    <property type="match status" value="1"/>
</dbReference>
<evidence type="ECO:0000313" key="8">
    <source>
        <dbReference type="EMBL" id="UMM25866.1"/>
    </source>
</evidence>
<keyword evidence="5" id="KW-0131">Cell cycle</keyword>